<dbReference type="InterPro" id="IPR023779">
    <property type="entry name" value="Chromodomain_CS"/>
</dbReference>
<name>A0A9P6T7F8_9BASI</name>
<feature type="compositionally biased region" description="Pro residues" evidence="14">
    <location>
        <begin position="1454"/>
        <end position="1464"/>
    </location>
</feature>
<evidence type="ECO:0000259" key="17">
    <source>
        <dbReference type="PROSITE" id="PS51194"/>
    </source>
</evidence>
<dbReference type="InterPro" id="IPR000330">
    <property type="entry name" value="SNF2_N"/>
</dbReference>
<evidence type="ECO:0000256" key="5">
    <source>
        <dbReference type="ARBA" id="ARBA00022741"/>
    </source>
</evidence>
<dbReference type="Gene3D" id="1.10.10.60">
    <property type="entry name" value="Homeodomain-like"/>
    <property type="match status" value="1"/>
</dbReference>
<dbReference type="GO" id="GO:0003677">
    <property type="term" value="F:DNA binding"/>
    <property type="evidence" value="ECO:0007669"/>
    <property type="project" value="UniProtKB-KW"/>
</dbReference>
<evidence type="ECO:0000313" key="18">
    <source>
        <dbReference type="EMBL" id="KAG0141876.1"/>
    </source>
</evidence>
<dbReference type="Proteomes" id="UP000886653">
    <property type="component" value="Unassembled WGS sequence"/>
</dbReference>
<dbReference type="InterPro" id="IPR049730">
    <property type="entry name" value="SNF2/RAD54-like_C"/>
</dbReference>
<dbReference type="Gene3D" id="3.40.50.300">
    <property type="entry name" value="P-loop containing nucleotide triphosphate hydrolases"/>
    <property type="match status" value="1"/>
</dbReference>
<keyword evidence="6" id="KW-0378">Hydrolase</keyword>
<protein>
    <recommendedName>
        <fullName evidence="3">DNA helicase</fullName>
        <ecNumber evidence="3">3.6.4.12</ecNumber>
    </recommendedName>
</protein>
<dbReference type="Pfam" id="PF00271">
    <property type="entry name" value="Helicase_C"/>
    <property type="match status" value="1"/>
</dbReference>
<dbReference type="Gene3D" id="3.40.50.10810">
    <property type="entry name" value="Tandem AAA-ATPase domain"/>
    <property type="match status" value="1"/>
</dbReference>
<proteinExistence type="inferred from homology"/>
<dbReference type="Gene3D" id="6.10.140.1440">
    <property type="match status" value="1"/>
</dbReference>
<dbReference type="Pfam" id="PF00176">
    <property type="entry name" value="SNF2-rel_dom"/>
    <property type="match status" value="1"/>
</dbReference>
<accession>A0A9P6T7F8</accession>
<evidence type="ECO:0000256" key="8">
    <source>
        <dbReference type="ARBA" id="ARBA00022840"/>
    </source>
</evidence>
<keyword evidence="19" id="KW-1185">Reference proteome</keyword>
<dbReference type="SMART" id="SM00487">
    <property type="entry name" value="DEXDc"/>
    <property type="match status" value="1"/>
</dbReference>
<feature type="domain" description="Chromo" evidence="15">
    <location>
        <begin position="1"/>
        <end position="54"/>
    </location>
</feature>
<dbReference type="PROSITE" id="PS50013">
    <property type="entry name" value="CHROMO_2"/>
    <property type="match status" value="2"/>
</dbReference>
<dbReference type="GO" id="GO:0140658">
    <property type="term" value="F:ATP-dependent chromatin remodeler activity"/>
    <property type="evidence" value="ECO:0007669"/>
    <property type="project" value="TreeGrafter"/>
</dbReference>
<keyword evidence="8" id="KW-0067">ATP-binding</keyword>
<feature type="compositionally biased region" description="Basic and acidic residues" evidence="14">
    <location>
        <begin position="801"/>
        <end position="815"/>
    </location>
</feature>
<dbReference type="Pfam" id="PF23588">
    <property type="entry name" value="HTH_CHD1_Hrp3"/>
    <property type="match status" value="1"/>
</dbReference>
<feature type="compositionally biased region" description="Basic and acidic residues" evidence="14">
    <location>
        <begin position="1318"/>
        <end position="1333"/>
    </location>
</feature>
<evidence type="ECO:0000256" key="11">
    <source>
        <dbReference type="ARBA" id="ARBA00023125"/>
    </source>
</evidence>
<dbReference type="CDD" id="cd18659">
    <property type="entry name" value="CD2_tandem"/>
    <property type="match status" value="1"/>
</dbReference>
<dbReference type="InterPro" id="IPR016197">
    <property type="entry name" value="Chromo-like_dom_sf"/>
</dbReference>
<dbReference type="SMART" id="SM00490">
    <property type="entry name" value="HELICc"/>
    <property type="match status" value="1"/>
</dbReference>
<evidence type="ECO:0000256" key="9">
    <source>
        <dbReference type="ARBA" id="ARBA00022853"/>
    </source>
</evidence>
<dbReference type="SMART" id="SM01176">
    <property type="entry name" value="DUF4208"/>
    <property type="match status" value="1"/>
</dbReference>
<feature type="region of interest" description="Disordered" evidence="14">
    <location>
        <begin position="1424"/>
        <end position="1470"/>
    </location>
</feature>
<dbReference type="CDD" id="cd18793">
    <property type="entry name" value="SF2_C_SNF"/>
    <property type="match status" value="1"/>
</dbReference>
<feature type="compositionally biased region" description="Polar residues" evidence="14">
    <location>
        <begin position="1109"/>
        <end position="1120"/>
    </location>
</feature>
<dbReference type="InterPro" id="IPR023780">
    <property type="entry name" value="Chromo_domain"/>
</dbReference>
<dbReference type="PROSITE" id="PS51192">
    <property type="entry name" value="HELICASE_ATP_BIND_1"/>
    <property type="match status" value="1"/>
</dbReference>
<dbReference type="GO" id="GO:0000785">
    <property type="term" value="C:chromatin"/>
    <property type="evidence" value="ECO:0007669"/>
    <property type="project" value="TreeGrafter"/>
</dbReference>
<keyword evidence="9" id="KW-0156">Chromatin regulator</keyword>
<feature type="compositionally biased region" description="Pro residues" evidence="14">
    <location>
        <begin position="1364"/>
        <end position="1377"/>
    </location>
</feature>
<dbReference type="InterPro" id="IPR000953">
    <property type="entry name" value="Chromo/chromo_shadow_dom"/>
</dbReference>
<feature type="compositionally biased region" description="Pro residues" evidence="14">
    <location>
        <begin position="1424"/>
        <end position="1437"/>
    </location>
</feature>
<dbReference type="GO" id="GO:0005634">
    <property type="term" value="C:nucleus"/>
    <property type="evidence" value="ECO:0007669"/>
    <property type="project" value="UniProtKB-SubCell"/>
</dbReference>
<evidence type="ECO:0000313" key="19">
    <source>
        <dbReference type="Proteomes" id="UP000886653"/>
    </source>
</evidence>
<dbReference type="GO" id="GO:0003682">
    <property type="term" value="F:chromatin binding"/>
    <property type="evidence" value="ECO:0007669"/>
    <property type="project" value="TreeGrafter"/>
</dbReference>
<dbReference type="SUPFAM" id="SSF52540">
    <property type="entry name" value="P-loop containing nucleoside triphosphate hydrolases"/>
    <property type="match status" value="2"/>
</dbReference>
<dbReference type="GO" id="GO:0042393">
    <property type="term" value="F:histone binding"/>
    <property type="evidence" value="ECO:0007669"/>
    <property type="project" value="TreeGrafter"/>
</dbReference>
<dbReference type="PANTHER" id="PTHR45623">
    <property type="entry name" value="CHROMODOMAIN-HELICASE-DNA-BINDING PROTEIN 3-RELATED-RELATED"/>
    <property type="match status" value="1"/>
</dbReference>
<evidence type="ECO:0000256" key="12">
    <source>
        <dbReference type="ARBA" id="ARBA00023163"/>
    </source>
</evidence>
<dbReference type="InterPro" id="IPR027417">
    <property type="entry name" value="P-loop_NTPase"/>
</dbReference>
<dbReference type="PANTHER" id="PTHR45623:SF14">
    <property type="entry name" value="CHROMODOMAIN-HELICASE-DNA-BINDING PROTEIN 1"/>
    <property type="match status" value="1"/>
</dbReference>
<dbReference type="InterPro" id="IPR056302">
    <property type="entry name" value="CHD1-2/Hrp3_HTH"/>
</dbReference>
<dbReference type="FunFam" id="3.40.50.10810:FF:000005">
    <property type="entry name" value="Photoperiod-independent early flowering 1"/>
    <property type="match status" value="1"/>
</dbReference>
<keyword evidence="7" id="KW-0347">Helicase</keyword>
<dbReference type="Gene3D" id="2.40.50.40">
    <property type="match status" value="2"/>
</dbReference>
<dbReference type="InterPro" id="IPR014001">
    <property type="entry name" value="Helicase_ATP-bd"/>
</dbReference>
<evidence type="ECO:0000256" key="4">
    <source>
        <dbReference type="ARBA" id="ARBA00022737"/>
    </source>
</evidence>
<dbReference type="InterPro" id="IPR025260">
    <property type="entry name" value="CHD1-like_C"/>
</dbReference>
<evidence type="ECO:0000259" key="16">
    <source>
        <dbReference type="PROSITE" id="PS51192"/>
    </source>
</evidence>
<feature type="domain" description="Chromo" evidence="15">
    <location>
        <begin position="92"/>
        <end position="159"/>
    </location>
</feature>
<feature type="region of interest" description="Disordered" evidence="14">
    <location>
        <begin position="783"/>
        <end position="818"/>
    </location>
</feature>
<dbReference type="PROSITE" id="PS00598">
    <property type="entry name" value="CHROMO_1"/>
    <property type="match status" value="1"/>
</dbReference>
<dbReference type="CDD" id="cd17993">
    <property type="entry name" value="DEXHc_CHD1_2"/>
    <property type="match status" value="1"/>
</dbReference>
<comment type="caution">
    <text evidence="18">The sequence shown here is derived from an EMBL/GenBank/DDBJ whole genome shotgun (WGS) entry which is preliminary data.</text>
</comment>
<feature type="domain" description="Helicase ATP-binding" evidence="16">
    <location>
        <begin position="198"/>
        <end position="367"/>
    </location>
</feature>
<dbReference type="Pfam" id="PF00385">
    <property type="entry name" value="Chromo"/>
    <property type="match status" value="1"/>
</dbReference>
<keyword evidence="5" id="KW-0547">Nucleotide-binding</keyword>
<keyword evidence="11" id="KW-0238">DNA-binding</keyword>
<evidence type="ECO:0000256" key="13">
    <source>
        <dbReference type="ARBA" id="ARBA00023242"/>
    </source>
</evidence>
<dbReference type="SUPFAM" id="SSF54160">
    <property type="entry name" value="Chromo domain-like"/>
    <property type="match status" value="2"/>
</dbReference>
<feature type="compositionally biased region" description="Polar residues" evidence="14">
    <location>
        <begin position="1243"/>
        <end position="1277"/>
    </location>
</feature>
<keyword evidence="4" id="KW-0677">Repeat</keyword>
<evidence type="ECO:0000256" key="14">
    <source>
        <dbReference type="SAM" id="MobiDB-lite"/>
    </source>
</evidence>
<dbReference type="SMART" id="SM00298">
    <property type="entry name" value="CHROMO"/>
    <property type="match status" value="2"/>
</dbReference>
<dbReference type="GO" id="GO:0034728">
    <property type="term" value="P:nucleosome organization"/>
    <property type="evidence" value="ECO:0007669"/>
    <property type="project" value="TreeGrafter"/>
</dbReference>
<evidence type="ECO:0000256" key="1">
    <source>
        <dbReference type="ARBA" id="ARBA00004123"/>
    </source>
</evidence>
<feature type="region of interest" description="Disordered" evidence="14">
    <location>
        <begin position="744"/>
        <end position="769"/>
    </location>
</feature>
<comment type="subcellular location">
    <subcellularLocation>
        <location evidence="1">Nucleus</location>
    </subcellularLocation>
</comment>
<evidence type="ECO:0000259" key="15">
    <source>
        <dbReference type="PROSITE" id="PS50013"/>
    </source>
</evidence>
<dbReference type="GO" id="GO:0005524">
    <property type="term" value="F:ATP binding"/>
    <property type="evidence" value="ECO:0007669"/>
    <property type="project" value="UniProtKB-KW"/>
</dbReference>
<dbReference type="InterPro" id="IPR038718">
    <property type="entry name" value="SNF2-like_sf"/>
</dbReference>
<evidence type="ECO:0000256" key="7">
    <source>
        <dbReference type="ARBA" id="ARBA00022806"/>
    </source>
</evidence>
<comment type="similarity">
    <text evidence="2">Belongs to the SNF2/RAD54 helicase family. SWR1 subfamily.</text>
</comment>
<dbReference type="GO" id="GO:0003678">
    <property type="term" value="F:DNA helicase activity"/>
    <property type="evidence" value="ECO:0007669"/>
    <property type="project" value="UniProtKB-EC"/>
</dbReference>
<feature type="region of interest" description="Disordered" evidence="14">
    <location>
        <begin position="1035"/>
        <end position="1131"/>
    </location>
</feature>
<dbReference type="EMBL" id="MU167368">
    <property type="protein sequence ID" value="KAG0141876.1"/>
    <property type="molecule type" value="Genomic_DNA"/>
</dbReference>
<evidence type="ECO:0000256" key="6">
    <source>
        <dbReference type="ARBA" id="ARBA00022801"/>
    </source>
</evidence>
<organism evidence="18 19">
    <name type="scientific">Cronartium quercuum f. sp. fusiforme G11</name>
    <dbReference type="NCBI Taxonomy" id="708437"/>
    <lineage>
        <taxon>Eukaryota</taxon>
        <taxon>Fungi</taxon>
        <taxon>Dikarya</taxon>
        <taxon>Basidiomycota</taxon>
        <taxon>Pucciniomycotina</taxon>
        <taxon>Pucciniomycetes</taxon>
        <taxon>Pucciniales</taxon>
        <taxon>Coleosporiaceae</taxon>
        <taxon>Cronartium</taxon>
    </lineage>
</organism>
<keyword evidence="10" id="KW-0805">Transcription regulation</keyword>
<gene>
    <name evidence="18" type="ORF">CROQUDRAFT_267334</name>
</gene>
<feature type="compositionally biased region" description="Basic and acidic residues" evidence="14">
    <location>
        <begin position="1279"/>
        <end position="1304"/>
    </location>
</feature>
<keyword evidence="13" id="KW-0539">Nucleus</keyword>
<feature type="compositionally biased region" description="Acidic residues" evidence="14">
    <location>
        <begin position="1121"/>
        <end position="1131"/>
    </location>
</feature>
<keyword evidence="12" id="KW-0804">Transcription</keyword>
<dbReference type="Pfam" id="PF13907">
    <property type="entry name" value="CHD1-like_C"/>
    <property type="match status" value="1"/>
</dbReference>
<dbReference type="OrthoDB" id="5857104at2759"/>
<dbReference type="InterPro" id="IPR001650">
    <property type="entry name" value="Helicase_C-like"/>
</dbReference>
<feature type="region of interest" description="Disordered" evidence="14">
    <location>
        <begin position="1233"/>
        <end position="1386"/>
    </location>
</feature>
<evidence type="ECO:0000256" key="10">
    <source>
        <dbReference type="ARBA" id="ARBA00023015"/>
    </source>
</evidence>
<sequence length="1470" mass="166547">MRDSKLTDPTLNDPTKHLLYLIKWQRYSHLHSTWESFEFAKNYRGFKKLENYIKNVWMPENMIRTDPRYTAEDLEAFMIERNRTREQVEGYKVVERVIAQRDAAPTLDVAHDHIDYLCKWKGLNYDACTWEEHDKIVGIASEEVKAYQERMKSKTMPYHSTPLGKSRPAFDRIREEPNYIKVGGTLKDFQVTGLNWLAYVWHKGQNGILADEMGLGKTVQTCAFLSYLFHTMEQYGPFLVVVPLSTLPAWQMQCAQWAPDLNVIAYIGNKSSRKTIREYEFGTTNKKIRFNVLLTTYEIILKDRADLSQIKWQYLAVDEAHRLKSSESQLYEALMSFNIQAKLLITGTPLQNNVKELLALMHFLQPDKFDLSEGHFDLEDDEKEKKIKDLHGKLQSIMLRRLKKDVVQSLPTKSERILRVEMSEMQMYWYKAILTKNYALLASADSQVSLLNVAMELKKASNHPFLFPGAEPTTETKEETLKGLVVNSGKMILLDKLLTRLKAEGHRVLIFSQMVRMLDIMSDYMALRGYIFQRLDGTVASEERRKAIGHFNAPDSPDFAFLLSTRAGGLGINLETADTVIIFDSDWNPQNDLQAMARAHRIGQKNHVNVYRLVTKDTVEEDVLERAKRKMILEYAIINQMDTSGKNVGKKEAPKAQQFNKEDLSAILKFGAANLFKSSADQSKLESMDLDEIMTKGENFETETAPTGTSLGGEDFLQQFAAVQDVKADVTSWDTIIPLSERRRYDQENIEPPAKASPEGRRRAAHGGAKAALDLKHGLELEDGDEYAGETKGNRKKKKTSSHDRTQQESVDAKPKNFRPTELGIKHIRDIIRSIQHFGDIRQRYDTIVKYAKVEAKDRVVVLKFVDDLTALCEQALKENEESIALKREAGEEITPAIRNKAVLVEFRQVNNINADTVVNRVKDLRILHDELSAERDALNWNHPVTALKSSTTAGWSCEWNQAKDNALLIGVWRHGFGRWDMIRDDPDLGLADSIFLEEVKKMKGEESKPKSIPSGVHLGRRCEYLLRALREYQEQEAPKDEGDGESPSRLPNGHSHESSATGIHGRISVGGPSVPKRARVPLKPAKPAKPGRTIKLKVRSPQPPPVRTNPTEAQASSSELTDEDEYDSMDEQACKDAMRPVKKELRELRADETKGTDGPIRVATLKRLLTAIGDRIQNCIENCTGDNETKARLRKHLWRFAVEWWPRSEESDKPTIEPEKLEEFYVRLMSSGPKQNEVAGASQPTEPSSGLSTSRGPTSPVQSNSPQQAAPSVRSRSPTRDRKRSTEAESDQRRDRGPRREPHNSGINSLPPAPRYPRQENRKFSPGHDRPAGWKSSDQAACRPSLPPAPVTHHPPHPHPLPHPHPQPHPYYMSHPPPEHMPVRGGYHHPSIPQPPPGVHPMQPMVNGNGAFYGPTGYPMMPYGPPHPSFPPPPPGGLNGYHHPQQVYHPPALHYPPPPPGRPQAPSHR</sequence>
<dbReference type="PROSITE" id="PS51194">
    <property type="entry name" value="HELICASE_CTER"/>
    <property type="match status" value="1"/>
</dbReference>
<dbReference type="EC" id="3.6.4.12" evidence="3"/>
<evidence type="ECO:0000256" key="2">
    <source>
        <dbReference type="ARBA" id="ARBA00009220"/>
    </source>
</evidence>
<feature type="domain" description="Helicase C-terminal" evidence="17">
    <location>
        <begin position="493"/>
        <end position="649"/>
    </location>
</feature>
<dbReference type="GO" id="GO:0016887">
    <property type="term" value="F:ATP hydrolysis activity"/>
    <property type="evidence" value="ECO:0007669"/>
    <property type="project" value="TreeGrafter"/>
</dbReference>
<reference evidence="18" key="1">
    <citation type="submission" date="2013-11" db="EMBL/GenBank/DDBJ databases">
        <title>Genome sequence of the fusiform rust pathogen reveals effectors for host alternation and coevolution with pine.</title>
        <authorList>
            <consortium name="DOE Joint Genome Institute"/>
            <person name="Smith K."/>
            <person name="Pendleton A."/>
            <person name="Kubisiak T."/>
            <person name="Anderson C."/>
            <person name="Salamov A."/>
            <person name="Aerts A."/>
            <person name="Riley R."/>
            <person name="Clum A."/>
            <person name="Lindquist E."/>
            <person name="Ence D."/>
            <person name="Campbell M."/>
            <person name="Kronenberg Z."/>
            <person name="Feau N."/>
            <person name="Dhillon B."/>
            <person name="Hamelin R."/>
            <person name="Burleigh J."/>
            <person name="Smith J."/>
            <person name="Yandell M."/>
            <person name="Nelson C."/>
            <person name="Grigoriev I."/>
            <person name="Davis J."/>
        </authorList>
    </citation>
    <scope>NUCLEOTIDE SEQUENCE</scope>
    <source>
        <strain evidence="18">G11</strain>
    </source>
</reference>
<evidence type="ECO:0000256" key="3">
    <source>
        <dbReference type="ARBA" id="ARBA00012551"/>
    </source>
</evidence>